<evidence type="ECO:0000256" key="2">
    <source>
        <dbReference type="ARBA" id="ARBA00022801"/>
    </source>
</evidence>
<dbReference type="EMBL" id="BAAARE010000002">
    <property type="protein sequence ID" value="GAA2471254.1"/>
    <property type="molecule type" value="Genomic_DNA"/>
</dbReference>
<evidence type="ECO:0000256" key="3">
    <source>
        <dbReference type="ARBA" id="ARBA00023295"/>
    </source>
</evidence>
<dbReference type="InterPro" id="IPR054491">
    <property type="entry name" value="MGH1-like_GH"/>
</dbReference>
<feature type="compositionally biased region" description="Pro residues" evidence="4">
    <location>
        <begin position="920"/>
        <end position="960"/>
    </location>
</feature>
<dbReference type="InterPro" id="IPR012341">
    <property type="entry name" value="6hp_glycosidase-like_sf"/>
</dbReference>
<proteinExistence type="inferred from homology"/>
<reference evidence="6 7" key="1">
    <citation type="journal article" date="2019" name="Int. J. Syst. Evol. Microbiol.">
        <title>The Global Catalogue of Microorganisms (GCM) 10K type strain sequencing project: providing services to taxonomists for standard genome sequencing and annotation.</title>
        <authorList>
            <consortium name="The Broad Institute Genomics Platform"/>
            <consortium name="The Broad Institute Genome Sequencing Center for Infectious Disease"/>
            <person name="Wu L."/>
            <person name="Ma J."/>
        </authorList>
    </citation>
    <scope>NUCLEOTIDE SEQUENCE [LARGE SCALE GENOMIC DNA]</scope>
    <source>
        <strain evidence="6 7">JCM 16259</strain>
    </source>
</reference>
<dbReference type="PANTHER" id="PTHR10412:SF11">
    <property type="entry name" value="MANNOSYL-OLIGOSACCHARIDE GLUCOSIDASE"/>
    <property type="match status" value="1"/>
</dbReference>
<evidence type="ECO:0000313" key="7">
    <source>
        <dbReference type="Proteomes" id="UP001500730"/>
    </source>
</evidence>
<dbReference type="InterPro" id="IPR008928">
    <property type="entry name" value="6-hairpin_glycosidase_sf"/>
</dbReference>
<accession>A0ABN3KT57</accession>
<evidence type="ECO:0000256" key="4">
    <source>
        <dbReference type="SAM" id="MobiDB-lite"/>
    </source>
</evidence>
<keyword evidence="3" id="KW-0326">Glycosidase</keyword>
<feature type="region of interest" description="Disordered" evidence="4">
    <location>
        <begin position="855"/>
        <end position="883"/>
    </location>
</feature>
<keyword evidence="2" id="KW-0378">Hydrolase</keyword>
<dbReference type="SUPFAM" id="SSF48208">
    <property type="entry name" value="Six-hairpin glycosidases"/>
    <property type="match status" value="1"/>
</dbReference>
<name>A0ABN3KT57_9MICO</name>
<evidence type="ECO:0000313" key="6">
    <source>
        <dbReference type="EMBL" id="GAA2471254.1"/>
    </source>
</evidence>
<dbReference type="PANTHER" id="PTHR10412">
    <property type="entry name" value="MANNOSYL-OLIGOSACCHARIDE GLUCOSIDASE"/>
    <property type="match status" value="1"/>
</dbReference>
<dbReference type="Pfam" id="PF22422">
    <property type="entry name" value="MGH1-like_GH"/>
    <property type="match status" value="2"/>
</dbReference>
<gene>
    <name evidence="6" type="ORF">GCM10009858_05790</name>
</gene>
<dbReference type="Gene3D" id="1.50.10.10">
    <property type="match status" value="2"/>
</dbReference>
<evidence type="ECO:0000259" key="5">
    <source>
        <dbReference type="Pfam" id="PF22422"/>
    </source>
</evidence>
<feature type="compositionally biased region" description="Low complexity" evidence="4">
    <location>
        <begin position="231"/>
        <end position="249"/>
    </location>
</feature>
<protein>
    <submittedName>
        <fullName evidence="6">Glucosidase</fullName>
    </submittedName>
</protein>
<keyword evidence="7" id="KW-1185">Reference proteome</keyword>
<comment type="similarity">
    <text evidence="1">Belongs to the glycosyl hydrolase 63 family.</text>
</comment>
<sequence>MVAGGSDDTAEHQRLRAAREGSADWRLWGPYLPARQWGTVREDYSADGDAWAYFPFDHAHLRAYRWGEDGIAGLSDSHGFLNLGLAAWNGADDRLKERLFGLTNPQGNHGEDAKEYWWHLDATPTHSWAQALYRYPQAAFPYAGLVAENASRGRDLAEFELSDTGALDDNRFFDITVTHAKAAPDDICVEIVATNQGPDQAPLHLVPQLWFRNTWAWGRDDRTPSIRQLDADPATDPATDPAADPAAGPTLEATHAFLGTLTLHVEAPEARALFCDNETNDVALYGSPANRTPWPKDGIDRAVVHGDTSGLNPDHTGTKAAIVRSWDAVAPGASVRLRLRLRGPGHDDAPFAADTQSAADANADAKTAGTATAFDTVLAARRAEADAFYAAVIPASADEPDRHIARRAFAGLLWGRKHYRYSVRDWLAGDPGQPPPPAERTAPGGRNTAWRSLALADVVSMPDEWEYPWFATWDLAFHCVTLAHVDPDFAKDQLLLLTREWAQGPDGALPAYEWAFGDVNPPVHAWAAWQVYVIDGARDHAFLVRILDKLLLNYAWWQNRKDPDGSNLYAGGFLGMDNIGLFDRSRDVPAGWRLEQSDATAWMAFNTLSLLRIALELSRRDAAYGDLVTTFLERFCGIAEAMESFGSQGISLWNDEEGFFYDALVCDTGETVQLRVRSLVGLLPLLAVDLLPTWATATLPTLGTHLSWLQSNRPELLNAVAGTTDRPDVHRLLRLLDPTRLARLLEVMLDEDQLLSPHGVRSLSAAYRDGFSEHVGDRDLGIRYDPGESTTGLFGGNSNWRGPVWMPVNVLIVSALRRHAEGLGDALTVELPRGSGRTATLAEVADELQRRLVSLFRPGPDGPPPSHPRDQGPGPLWTDHPTFSEYFHGDTGRGLGASHQTGWTALVAHLICSPDGRLHAPPPPPASPPPASPHPASPPAAPPAPASSTPPPAPPAPEEN</sequence>
<comment type="caution">
    <text evidence="6">The sequence shown here is derived from an EMBL/GenBank/DDBJ whole genome shotgun (WGS) entry which is preliminary data.</text>
</comment>
<dbReference type="InterPro" id="IPR004888">
    <property type="entry name" value="Glycoside_hydrolase_63"/>
</dbReference>
<feature type="domain" description="Mannosylglycerate hydrolase MGH1-like glycoside hydrolase" evidence="5">
    <location>
        <begin position="467"/>
        <end position="692"/>
    </location>
</feature>
<dbReference type="RefSeq" id="WP_344252771.1">
    <property type="nucleotide sequence ID" value="NZ_BAAARE010000002.1"/>
</dbReference>
<feature type="region of interest" description="Disordered" evidence="4">
    <location>
        <begin position="224"/>
        <end position="249"/>
    </location>
</feature>
<feature type="domain" description="Mannosylglycerate hydrolase MGH1-like glycoside hydrolase" evidence="5">
    <location>
        <begin position="734"/>
        <end position="901"/>
    </location>
</feature>
<feature type="region of interest" description="Disordered" evidence="4">
    <location>
        <begin position="915"/>
        <end position="960"/>
    </location>
</feature>
<organism evidence="6 7">
    <name type="scientific">Terrabacter carboxydivorans</name>
    <dbReference type="NCBI Taxonomy" id="619730"/>
    <lineage>
        <taxon>Bacteria</taxon>
        <taxon>Bacillati</taxon>
        <taxon>Actinomycetota</taxon>
        <taxon>Actinomycetes</taxon>
        <taxon>Micrococcales</taxon>
        <taxon>Intrasporangiaceae</taxon>
        <taxon>Terrabacter</taxon>
    </lineage>
</organism>
<evidence type="ECO:0000256" key="1">
    <source>
        <dbReference type="ARBA" id="ARBA00010833"/>
    </source>
</evidence>
<dbReference type="Proteomes" id="UP001500730">
    <property type="component" value="Unassembled WGS sequence"/>
</dbReference>